<dbReference type="InterPro" id="IPR050491">
    <property type="entry name" value="AmpC-like"/>
</dbReference>
<evidence type="ECO:0000313" key="4">
    <source>
        <dbReference type="Proteomes" id="UP001201980"/>
    </source>
</evidence>
<evidence type="ECO:0000313" key="3">
    <source>
        <dbReference type="EMBL" id="KAJ2902095.1"/>
    </source>
</evidence>
<accession>A0AAD5WRQ5</accession>
<dbReference type="PANTHER" id="PTHR46825:SF14">
    <property type="entry name" value="BETA-LACTAMASE-RELATED DOMAIN-CONTAINING PROTEIN"/>
    <property type="match status" value="1"/>
</dbReference>
<dbReference type="InterPro" id="IPR012338">
    <property type="entry name" value="Beta-lactam/transpept-like"/>
</dbReference>
<keyword evidence="4" id="KW-1185">Reference proteome</keyword>
<comment type="caution">
    <text evidence="3">The sequence shown here is derived from an EMBL/GenBank/DDBJ whole genome shotgun (WGS) entry which is preliminary data.</text>
</comment>
<gene>
    <name evidence="3" type="ORF">MKZ38_001004</name>
</gene>
<reference evidence="3" key="1">
    <citation type="submission" date="2022-07" db="EMBL/GenBank/DDBJ databases">
        <title>Draft genome sequence of Zalerion maritima ATCC 34329, a (micro)plastics degrading marine fungus.</title>
        <authorList>
            <person name="Paco A."/>
            <person name="Goncalves M.F.M."/>
            <person name="Rocha-Santos T.A.P."/>
            <person name="Alves A."/>
        </authorList>
    </citation>
    <scope>NUCLEOTIDE SEQUENCE</scope>
    <source>
        <strain evidence="3">ATCC 34329</strain>
    </source>
</reference>
<feature type="domain" description="Beta-lactamase-related" evidence="2">
    <location>
        <begin position="29"/>
        <end position="381"/>
    </location>
</feature>
<name>A0AAD5WRQ5_9PEZI</name>
<proteinExistence type="inferred from homology"/>
<dbReference type="PANTHER" id="PTHR46825">
    <property type="entry name" value="D-ALANYL-D-ALANINE-CARBOXYPEPTIDASE/ENDOPEPTIDASE AMPH"/>
    <property type="match status" value="1"/>
</dbReference>
<dbReference type="SUPFAM" id="SSF56601">
    <property type="entry name" value="beta-lactamase/transpeptidase-like"/>
    <property type="match status" value="1"/>
</dbReference>
<comment type="similarity">
    <text evidence="1">Belongs to the peptidase S12 family.</text>
</comment>
<evidence type="ECO:0000259" key="2">
    <source>
        <dbReference type="Pfam" id="PF00144"/>
    </source>
</evidence>
<dbReference type="AlphaFoldDB" id="A0AAD5WRQ5"/>
<dbReference type="Gene3D" id="3.40.710.10">
    <property type="entry name" value="DD-peptidase/beta-lactamase superfamily"/>
    <property type="match status" value="1"/>
</dbReference>
<sequence length="569" mass="62288">MLPVHQRKHTPDLDSVKVQINKIRLAFGSPSVACGVLHHGQVIFRLGEGLAEVEAGRRPDADTVYPIGSCTKAFTAATCAILVQEGLLSWDEPVSTYIPEFRTVHDEEVGQKANLVDMLSHATGLAPTDHAILGFHDEHYSEGADQVRISSNLPVGCGFRAGFVYNNFMYGLVGEVIQRVCSKSAGAVMKDKIFRPLNLDRTCTSAADYPPDGNIATGYSVVDNGTLLPLDDPRLEDGAAQGAAGFVRSTVNDMLAWAKAVMEAESQQHAREASVGFDGLLPGIALTRSARRHITSDPTGDEDCYGLGWFRHTIPSRWLGSISPNFMLLPDPPVIGRLSQRRLAISHYGASGGFLSSFYTFPDTCSAIIVMANSSPSRGDPTDLIAQSLCQELFDMRPKIPLQSFALKAAETSKLIWPTLVRNWVLSRAEGDTAPPAAADYVGSYRHANLPLQVDISEVPRLQPSRRPGGPGKWNMQSLTFSVNGLARQTAKLRHYHHDVWTFLPNSRDDAARKGMERYMSLPSILLSFARDKAGRISSLEWDVHGGWLDDAQPQGMRNPPPIRFQKTC</sequence>
<dbReference type="EMBL" id="JAKWBI020000124">
    <property type="protein sequence ID" value="KAJ2902095.1"/>
    <property type="molecule type" value="Genomic_DNA"/>
</dbReference>
<dbReference type="Pfam" id="PF00144">
    <property type="entry name" value="Beta-lactamase"/>
    <property type="match status" value="1"/>
</dbReference>
<dbReference type="InterPro" id="IPR001466">
    <property type="entry name" value="Beta-lactam-related"/>
</dbReference>
<organism evidence="3 4">
    <name type="scientific">Zalerion maritima</name>
    <dbReference type="NCBI Taxonomy" id="339359"/>
    <lineage>
        <taxon>Eukaryota</taxon>
        <taxon>Fungi</taxon>
        <taxon>Dikarya</taxon>
        <taxon>Ascomycota</taxon>
        <taxon>Pezizomycotina</taxon>
        <taxon>Sordariomycetes</taxon>
        <taxon>Lulworthiomycetidae</taxon>
        <taxon>Lulworthiales</taxon>
        <taxon>Lulworthiaceae</taxon>
        <taxon>Zalerion</taxon>
    </lineage>
</organism>
<dbReference type="Proteomes" id="UP001201980">
    <property type="component" value="Unassembled WGS sequence"/>
</dbReference>
<evidence type="ECO:0000256" key="1">
    <source>
        <dbReference type="ARBA" id="ARBA00038215"/>
    </source>
</evidence>
<protein>
    <recommendedName>
        <fullName evidence="2">Beta-lactamase-related domain-containing protein</fullName>
    </recommendedName>
</protein>